<evidence type="ECO:0000256" key="5">
    <source>
        <dbReference type="ARBA" id="ARBA00047761"/>
    </source>
</evidence>
<dbReference type="InterPro" id="IPR050341">
    <property type="entry name" value="PP1_catalytic_subunit"/>
</dbReference>
<comment type="caution">
    <text evidence="9">The sequence shown here is derived from an EMBL/GenBank/DDBJ whole genome shotgun (WGS) entry which is preliminary data.</text>
</comment>
<evidence type="ECO:0000256" key="4">
    <source>
        <dbReference type="ARBA" id="ARBA00023211"/>
    </source>
</evidence>
<keyword evidence="2 7" id="KW-0378">Hydrolase</keyword>
<keyword evidence="4" id="KW-0464">Manganese</keyword>
<comment type="catalytic activity">
    <reaction evidence="6 7">
        <text>O-phospho-L-threonyl-[protein] + H2O = L-threonyl-[protein] + phosphate</text>
        <dbReference type="Rhea" id="RHEA:47004"/>
        <dbReference type="Rhea" id="RHEA-COMP:11060"/>
        <dbReference type="Rhea" id="RHEA-COMP:11605"/>
        <dbReference type="ChEBI" id="CHEBI:15377"/>
        <dbReference type="ChEBI" id="CHEBI:30013"/>
        <dbReference type="ChEBI" id="CHEBI:43474"/>
        <dbReference type="ChEBI" id="CHEBI:61977"/>
        <dbReference type="EC" id="3.1.3.16"/>
    </reaction>
</comment>
<dbReference type="FunFam" id="3.60.21.10:FF:000026">
    <property type="entry name" value="Serine/threonine-protein phosphatase"/>
    <property type="match status" value="1"/>
</dbReference>
<dbReference type="AlphaFoldDB" id="A0A9W6T0S7"/>
<evidence type="ECO:0000259" key="8">
    <source>
        <dbReference type="PROSITE" id="PS00125"/>
    </source>
</evidence>
<dbReference type="Gene3D" id="3.60.21.10">
    <property type="match status" value="1"/>
</dbReference>
<reference evidence="9" key="1">
    <citation type="submission" date="2023-04" db="EMBL/GenBank/DDBJ databases">
        <title>Candida boidinii NBRC 10035.</title>
        <authorList>
            <person name="Ichikawa N."/>
            <person name="Sato H."/>
            <person name="Tonouchi N."/>
        </authorList>
    </citation>
    <scope>NUCLEOTIDE SEQUENCE</scope>
    <source>
        <strain evidence="9">NBRC 10035</strain>
    </source>
</reference>
<proteinExistence type="inferred from homology"/>
<dbReference type="SUPFAM" id="SSF56300">
    <property type="entry name" value="Metallo-dependent phosphatases"/>
    <property type="match status" value="1"/>
</dbReference>
<sequence>MLLELAAPVKVVGDLHGQFNDLLRIFKMCGYPPNANYLFLGDYVDRGKQSLETMILLLCLKVKYPENFFLLRGNHESASITKMYGFFDECKRRSNVKTWKIIVDVFNTLPVAATIADRIFCVHGGLSPQLTDLKQIKSIQRPTDIPETGLLADLLWSDPESSNSEWSENDRGVSYCFNKKVVNKFNDRFEFDLIARGHMVVEQGYEFFAKRKLVTIFSAPNYCGEFNNWGAVMNVDKKLMCSFELLKPNAISNSSNSLSPFKK</sequence>
<dbReference type="SMART" id="SM00156">
    <property type="entry name" value="PP2Ac"/>
    <property type="match status" value="1"/>
</dbReference>
<dbReference type="InterPro" id="IPR029052">
    <property type="entry name" value="Metallo-depent_PP-like"/>
</dbReference>
<dbReference type="GO" id="GO:0004722">
    <property type="term" value="F:protein serine/threonine phosphatase activity"/>
    <property type="evidence" value="ECO:0007669"/>
    <property type="project" value="UniProtKB-EC"/>
</dbReference>
<dbReference type="PANTHER" id="PTHR11668:SF423">
    <property type="entry name" value="SERINE_THREONINE-PROTEIN PHOSPHATASE PPQ"/>
    <property type="match status" value="1"/>
</dbReference>
<comment type="similarity">
    <text evidence="7">Belongs to the PPP phosphatase family.</text>
</comment>
<accession>A0A9W6T0S7</accession>
<dbReference type="PRINTS" id="PR00114">
    <property type="entry name" value="STPHPHTASE"/>
</dbReference>
<evidence type="ECO:0000256" key="2">
    <source>
        <dbReference type="ARBA" id="ARBA00022801"/>
    </source>
</evidence>
<gene>
    <name evidence="9" type="ORF">Cboi02_000285200</name>
</gene>
<keyword evidence="1" id="KW-0479">Metal-binding</keyword>
<feature type="domain" description="Serine/threonine specific protein phosphatases" evidence="8">
    <location>
        <begin position="71"/>
        <end position="76"/>
    </location>
</feature>
<dbReference type="EMBL" id="BSXN01000908">
    <property type="protein sequence ID" value="GME70489.1"/>
    <property type="molecule type" value="Genomic_DNA"/>
</dbReference>
<dbReference type="GO" id="GO:0005634">
    <property type="term" value="C:nucleus"/>
    <property type="evidence" value="ECO:0007669"/>
    <property type="project" value="TreeGrafter"/>
</dbReference>
<dbReference type="InterPro" id="IPR006186">
    <property type="entry name" value="Ser/Thr-sp_prot-phosphatase"/>
</dbReference>
<dbReference type="PANTHER" id="PTHR11668">
    <property type="entry name" value="SERINE/THREONINE PROTEIN PHOSPHATASE"/>
    <property type="match status" value="1"/>
</dbReference>
<evidence type="ECO:0000256" key="3">
    <source>
        <dbReference type="ARBA" id="ARBA00022912"/>
    </source>
</evidence>
<name>A0A9W6T0S7_CANBO</name>
<protein>
    <recommendedName>
        <fullName evidence="7">Serine/threonine-protein phosphatase</fullName>
        <ecNumber evidence="7">3.1.3.16</ecNumber>
    </recommendedName>
</protein>
<evidence type="ECO:0000313" key="10">
    <source>
        <dbReference type="Proteomes" id="UP001165120"/>
    </source>
</evidence>
<evidence type="ECO:0000256" key="6">
    <source>
        <dbReference type="ARBA" id="ARBA00048336"/>
    </source>
</evidence>
<evidence type="ECO:0000256" key="1">
    <source>
        <dbReference type="ARBA" id="ARBA00022723"/>
    </source>
</evidence>
<evidence type="ECO:0000313" key="9">
    <source>
        <dbReference type="EMBL" id="GME70489.1"/>
    </source>
</evidence>
<dbReference type="GO" id="GO:0007346">
    <property type="term" value="P:regulation of mitotic cell cycle"/>
    <property type="evidence" value="ECO:0007669"/>
    <property type="project" value="TreeGrafter"/>
</dbReference>
<dbReference type="EC" id="3.1.3.16" evidence="7"/>
<dbReference type="PROSITE" id="PS00125">
    <property type="entry name" value="SER_THR_PHOSPHATASE"/>
    <property type="match status" value="1"/>
</dbReference>
<dbReference type="GO" id="GO:0046872">
    <property type="term" value="F:metal ion binding"/>
    <property type="evidence" value="ECO:0007669"/>
    <property type="project" value="UniProtKB-KW"/>
</dbReference>
<dbReference type="Pfam" id="PF00149">
    <property type="entry name" value="Metallophos"/>
    <property type="match status" value="1"/>
</dbReference>
<keyword evidence="10" id="KW-1185">Reference proteome</keyword>
<dbReference type="Proteomes" id="UP001165120">
    <property type="component" value="Unassembled WGS sequence"/>
</dbReference>
<dbReference type="GO" id="GO:0005737">
    <property type="term" value="C:cytoplasm"/>
    <property type="evidence" value="ECO:0007669"/>
    <property type="project" value="TreeGrafter"/>
</dbReference>
<evidence type="ECO:0000256" key="7">
    <source>
        <dbReference type="RuleBase" id="RU004273"/>
    </source>
</evidence>
<dbReference type="InterPro" id="IPR004843">
    <property type="entry name" value="Calcineurin-like_PHP"/>
</dbReference>
<keyword evidence="3" id="KW-0904">Protein phosphatase</keyword>
<dbReference type="GO" id="GO:0007059">
    <property type="term" value="P:chromosome segregation"/>
    <property type="evidence" value="ECO:0007669"/>
    <property type="project" value="TreeGrafter"/>
</dbReference>
<organism evidence="9 10">
    <name type="scientific">Candida boidinii</name>
    <name type="common">Yeast</name>
    <dbReference type="NCBI Taxonomy" id="5477"/>
    <lineage>
        <taxon>Eukaryota</taxon>
        <taxon>Fungi</taxon>
        <taxon>Dikarya</taxon>
        <taxon>Ascomycota</taxon>
        <taxon>Saccharomycotina</taxon>
        <taxon>Pichiomycetes</taxon>
        <taxon>Pichiales</taxon>
        <taxon>Pichiaceae</taxon>
        <taxon>Ogataea</taxon>
        <taxon>Ogataea/Candida clade</taxon>
    </lineage>
</organism>
<comment type="catalytic activity">
    <reaction evidence="5">
        <text>O-phospho-L-seryl-[protein] + H2O = L-seryl-[protein] + phosphate</text>
        <dbReference type="Rhea" id="RHEA:20629"/>
        <dbReference type="Rhea" id="RHEA-COMP:9863"/>
        <dbReference type="Rhea" id="RHEA-COMP:11604"/>
        <dbReference type="ChEBI" id="CHEBI:15377"/>
        <dbReference type="ChEBI" id="CHEBI:29999"/>
        <dbReference type="ChEBI" id="CHEBI:43474"/>
        <dbReference type="ChEBI" id="CHEBI:83421"/>
        <dbReference type="EC" id="3.1.3.16"/>
    </reaction>
</comment>